<keyword evidence="5" id="KW-0808">Transferase</keyword>
<dbReference type="InterPro" id="IPR001216">
    <property type="entry name" value="P-phosphate_BS"/>
</dbReference>
<keyword evidence="11" id="KW-1185">Reference proteome</keyword>
<gene>
    <name evidence="10" type="primary">cysM</name>
    <name evidence="10" type="ORF">GCM10011487_13330</name>
</gene>
<dbReference type="CDD" id="cd01561">
    <property type="entry name" value="CBS_like"/>
    <property type="match status" value="1"/>
</dbReference>
<evidence type="ECO:0000313" key="10">
    <source>
        <dbReference type="EMBL" id="GFE79333.1"/>
    </source>
</evidence>
<dbReference type="InterPro" id="IPR001926">
    <property type="entry name" value="TrpB-like_PALP"/>
</dbReference>
<dbReference type="SUPFAM" id="SSF53686">
    <property type="entry name" value="Tryptophan synthase beta subunit-like PLP-dependent enzymes"/>
    <property type="match status" value="1"/>
</dbReference>
<evidence type="ECO:0000256" key="5">
    <source>
        <dbReference type="ARBA" id="ARBA00022679"/>
    </source>
</evidence>
<feature type="domain" description="Tryptophan synthase beta chain-like PALP" evidence="9">
    <location>
        <begin position="14"/>
        <end position="307"/>
    </location>
</feature>
<keyword evidence="4" id="KW-0028">Amino-acid biosynthesis</keyword>
<dbReference type="NCBIfam" id="NF007989">
    <property type="entry name" value="PRK10717.1"/>
    <property type="match status" value="1"/>
</dbReference>
<protein>
    <recommendedName>
        <fullName evidence="3">cysteine synthase</fullName>
        <ecNumber evidence="3">2.5.1.47</ecNumber>
    </recommendedName>
</protein>
<dbReference type="AlphaFoldDB" id="A0A829Y8H6"/>
<accession>A0A829Y8H6</accession>
<evidence type="ECO:0000256" key="7">
    <source>
        <dbReference type="ARBA" id="ARBA00022946"/>
    </source>
</evidence>
<comment type="cofactor">
    <cofactor evidence="1">
        <name>pyridoxal 5'-phosphate</name>
        <dbReference type="ChEBI" id="CHEBI:597326"/>
    </cofactor>
</comment>
<evidence type="ECO:0000259" key="9">
    <source>
        <dbReference type="Pfam" id="PF00291"/>
    </source>
</evidence>
<dbReference type="RefSeq" id="WP_161811012.1">
    <property type="nucleotide sequence ID" value="NZ_BLJN01000001.1"/>
</dbReference>
<keyword evidence="6" id="KW-0663">Pyridoxal phosphate</keyword>
<comment type="caution">
    <text evidence="10">The sequence shown here is derived from an EMBL/GenBank/DDBJ whole genome shotgun (WGS) entry which is preliminary data.</text>
</comment>
<evidence type="ECO:0000256" key="6">
    <source>
        <dbReference type="ARBA" id="ARBA00022898"/>
    </source>
</evidence>
<evidence type="ECO:0000256" key="3">
    <source>
        <dbReference type="ARBA" id="ARBA00012681"/>
    </source>
</evidence>
<dbReference type="PROSITE" id="PS00901">
    <property type="entry name" value="CYS_SYNTHASE"/>
    <property type="match status" value="1"/>
</dbReference>
<dbReference type="GO" id="GO:0004124">
    <property type="term" value="F:cysteine synthase activity"/>
    <property type="evidence" value="ECO:0007669"/>
    <property type="project" value="UniProtKB-EC"/>
</dbReference>
<dbReference type="Proteomes" id="UP000445000">
    <property type="component" value="Unassembled WGS sequence"/>
</dbReference>
<dbReference type="Pfam" id="PF00291">
    <property type="entry name" value="PALP"/>
    <property type="match status" value="1"/>
</dbReference>
<organism evidence="10 11">
    <name type="scientific">Steroidobacter agaridevorans</name>
    <dbReference type="NCBI Taxonomy" id="2695856"/>
    <lineage>
        <taxon>Bacteria</taxon>
        <taxon>Pseudomonadati</taxon>
        <taxon>Pseudomonadota</taxon>
        <taxon>Gammaproteobacteria</taxon>
        <taxon>Steroidobacterales</taxon>
        <taxon>Steroidobacteraceae</taxon>
        <taxon>Steroidobacter</taxon>
    </lineage>
</organism>
<dbReference type="EC" id="2.5.1.47" evidence="3"/>
<dbReference type="InterPro" id="IPR050214">
    <property type="entry name" value="Cys_Synth/Cystath_Beta-Synth"/>
</dbReference>
<reference evidence="11" key="1">
    <citation type="submission" date="2020-01" db="EMBL/GenBank/DDBJ databases">
        <title>'Steroidobacter agaridevorans' sp. nov., agar-degrading bacteria isolated from rhizosphere soils.</title>
        <authorList>
            <person name="Ikenaga M."/>
            <person name="Kataoka M."/>
            <person name="Murouchi A."/>
            <person name="Katsuragi S."/>
            <person name="Sakai M."/>
        </authorList>
    </citation>
    <scope>NUCLEOTIDE SEQUENCE [LARGE SCALE GENOMIC DNA]</scope>
    <source>
        <strain evidence="11">YU21-B</strain>
    </source>
</reference>
<sequence>MSSSNEIIRHGFADAIGNTPLIRLNRFSELTGCEILGKAEFMNPGGSVKDRAARAIIEAAERSGKLKPGGTLVEGTAGNTGIGFAHVCNARGYRCVIVMPDNQSNEKYQMIETLGAEVLRVKTVPYSDPNHYQKIAGRLADEIPSAVWGNQFDNTANRDAHEQTTGPEIWQQTGGKIDAFVCATGTGGTLGGISRFLKKQNSKVRVTLADPQGSSLYHWLRNGELKATGPGSITEGIGIGRVTANLEGSPIDDALHITDIECVRTVYQLLRDEGLFLGSTSGVNVAAAVQIAKQLGPGHTIVTILCDNGAKYQSRLFNKKWLAEKGLLDAAGLSQNGQPTLLDVAKNVANVGAFPQRLSA</sequence>
<name>A0A829Y8H6_9GAMM</name>
<dbReference type="EMBL" id="BLJN01000001">
    <property type="protein sequence ID" value="GFE79333.1"/>
    <property type="molecule type" value="Genomic_DNA"/>
</dbReference>
<evidence type="ECO:0000313" key="11">
    <source>
        <dbReference type="Proteomes" id="UP000445000"/>
    </source>
</evidence>
<comment type="catalytic activity">
    <reaction evidence="8">
        <text>O-acetyl-L-serine + hydrogen sulfide = L-cysteine + acetate</text>
        <dbReference type="Rhea" id="RHEA:14829"/>
        <dbReference type="ChEBI" id="CHEBI:29919"/>
        <dbReference type="ChEBI" id="CHEBI:30089"/>
        <dbReference type="ChEBI" id="CHEBI:35235"/>
        <dbReference type="ChEBI" id="CHEBI:58340"/>
        <dbReference type="EC" id="2.5.1.47"/>
    </reaction>
</comment>
<dbReference type="InterPro" id="IPR036052">
    <property type="entry name" value="TrpB-like_PALP_sf"/>
</dbReference>
<evidence type="ECO:0000256" key="2">
    <source>
        <dbReference type="ARBA" id="ARBA00004962"/>
    </source>
</evidence>
<dbReference type="Gene3D" id="3.40.50.1100">
    <property type="match status" value="2"/>
</dbReference>
<dbReference type="PANTHER" id="PTHR10314">
    <property type="entry name" value="CYSTATHIONINE BETA-SYNTHASE"/>
    <property type="match status" value="1"/>
</dbReference>
<keyword evidence="7" id="KW-0809">Transit peptide</keyword>
<evidence type="ECO:0000256" key="1">
    <source>
        <dbReference type="ARBA" id="ARBA00001933"/>
    </source>
</evidence>
<dbReference type="GO" id="GO:0006535">
    <property type="term" value="P:cysteine biosynthetic process from serine"/>
    <property type="evidence" value="ECO:0007669"/>
    <property type="project" value="InterPro"/>
</dbReference>
<proteinExistence type="predicted"/>
<evidence type="ECO:0000256" key="8">
    <source>
        <dbReference type="ARBA" id="ARBA00047931"/>
    </source>
</evidence>
<comment type="pathway">
    <text evidence="2">Amino-acid biosynthesis; L-cysteine biosynthesis; L-cysteine from L-serine: step 2/2.</text>
</comment>
<evidence type="ECO:0000256" key="4">
    <source>
        <dbReference type="ARBA" id="ARBA00022605"/>
    </source>
</evidence>
<dbReference type="FunFam" id="3.40.50.1100:FF:000011">
    <property type="entry name" value="Cysteine synthase (o-acetylserine)"/>
    <property type="match status" value="1"/>
</dbReference>